<dbReference type="PANTHER" id="PTHR38418:SF2">
    <property type="entry name" value="SUGAR ISOMERASE, KPSF_GUTQ (AFU_ORTHOLOGUE AFUA_6G08860)"/>
    <property type="match status" value="1"/>
</dbReference>
<dbReference type="InterPro" id="IPR001347">
    <property type="entry name" value="SIS_dom"/>
</dbReference>
<feature type="domain" description="SIS" evidence="2">
    <location>
        <begin position="108"/>
        <end position="264"/>
    </location>
</feature>
<dbReference type="InterPro" id="IPR035474">
    <property type="entry name" value="SIS_Kpsf"/>
</dbReference>
<dbReference type="SUPFAM" id="SSF53697">
    <property type="entry name" value="SIS domain"/>
    <property type="match status" value="1"/>
</dbReference>
<dbReference type="Proteomes" id="UP001278500">
    <property type="component" value="Unassembled WGS sequence"/>
</dbReference>
<dbReference type="Pfam" id="PF01380">
    <property type="entry name" value="SIS"/>
    <property type="match status" value="1"/>
</dbReference>
<dbReference type="GO" id="GO:0097367">
    <property type="term" value="F:carbohydrate derivative binding"/>
    <property type="evidence" value="ECO:0007669"/>
    <property type="project" value="InterPro"/>
</dbReference>
<feature type="compositionally biased region" description="Low complexity" evidence="1">
    <location>
        <begin position="286"/>
        <end position="314"/>
    </location>
</feature>
<accession>A0AAE0JLU4</accession>
<evidence type="ECO:0000313" key="3">
    <source>
        <dbReference type="EMBL" id="KAK3352024.1"/>
    </source>
</evidence>
<gene>
    <name evidence="3" type="ORF">B0H65DRAFT_143020</name>
</gene>
<dbReference type="PANTHER" id="PTHR38418">
    <property type="entry name" value="SUGAR ISOMERASE, KPSF/GUTQ (AFU_ORTHOLOGUE AFUA_6G08860)"/>
    <property type="match status" value="1"/>
</dbReference>
<dbReference type="GeneID" id="87858112"/>
<dbReference type="InterPro" id="IPR046348">
    <property type="entry name" value="SIS_dom_sf"/>
</dbReference>
<dbReference type="GO" id="GO:1901135">
    <property type="term" value="P:carbohydrate derivative metabolic process"/>
    <property type="evidence" value="ECO:0007669"/>
    <property type="project" value="InterPro"/>
</dbReference>
<comment type="caution">
    <text evidence="3">The sequence shown here is derived from an EMBL/GenBank/DDBJ whole genome shotgun (WGS) entry which is preliminary data.</text>
</comment>
<keyword evidence="4" id="KW-1185">Reference proteome</keyword>
<reference evidence="3" key="1">
    <citation type="journal article" date="2023" name="Mol. Phylogenet. Evol.">
        <title>Genome-scale phylogeny and comparative genomics of the fungal order Sordariales.</title>
        <authorList>
            <person name="Hensen N."/>
            <person name="Bonometti L."/>
            <person name="Westerberg I."/>
            <person name="Brannstrom I.O."/>
            <person name="Guillou S."/>
            <person name="Cros-Aarteil S."/>
            <person name="Calhoun S."/>
            <person name="Haridas S."/>
            <person name="Kuo A."/>
            <person name="Mondo S."/>
            <person name="Pangilinan J."/>
            <person name="Riley R."/>
            <person name="LaButti K."/>
            <person name="Andreopoulos B."/>
            <person name="Lipzen A."/>
            <person name="Chen C."/>
            <person name="Yan M."/>
            <person name="Daum C."/>
            <person name="Ng V."/>
            <person name="Clum A."/>
            <person name="Steindorff A."/>
            <person name="Ohm R.A."/>
            <person name="Martin F."/>
            <person name="Silar P."/>
            <person name="Natvig D.O."/>
            <person name="Lalanne C."/>
            <person name="Gautier V."/>
            <person name="Ament-Velasquez S.L."/>
            <person name="Kruys A."/>
            <person name="Hutchinson M.I."/>
            <person name="Powell A.J."/>
            <person name="Barry K."/>
            <person name="Miller A.N."/>
            <person name="Grigoriev I.V."/>
            <person name="Debuchy R."/>
            <person name="Gladieux P."/>
            <person name="Hiltunen Thoren M."/>
            <person name="Johannesson H."/>
        </authorList>
    </citation>
    <scope>NUCLEOTIDE SEQUENCE</scope>
    <source>
        <strain evidence="3">CBS 560.94</strain>
    </source>
</reference>
<reference evidence="3" key="2">
    <citation type="submission" date="2023-06" db="EMBL/GenBank/DDBJ databases">
        <authorList>
            <consortium name="Lawrence Berkeley National Laboratory"/>
            <person name="Haridas S."/>
            <person name="Hensen N."/>
            <person name="Bonometti L."/>
            <person name="Westerberg I."/>
            <person name="Brannstrom I.O."/>
            <person name="Guillou S."/>
            <person name="Cros-Aarteil S."/>
            <person name="Calhoun S."/>
            <person name="Kuo A."/>
            <person name="Mondo S."/>
            <person name="Pangilinan J."/>
            <person name="Riley R."/>
            <person name="Labutti K."/>
            <person name="Andreopoulos B."/>
            <person name="Lipzen A."/>
            <person name="Chen C."/>
            <person name="Yanf M."/>
            <person name="Daum C."/>
            <person name="Ng V."/>
            <person name="Clum A."/>
            <person name="Steindorff A."/>
            <person name="Ohm R."/>
            <person name="Martin F."/>
            <person name="Silar P."/>
            <person name="Natvig D."/>
            <person name="Lalanne C."/>
            <person name="Gautier V."/>
            <person name="Ament-Velasquez S.L."/>
            <person name="Kruys A."/>
            <person name="Hutchinson M.I."/>
            <person name="Powell A.J."/>
            <person name="Barry K."/>
            <person name="Miller A.N."/>
            <person name="Grigoriev I.V."/>
            <person name="Debuchy R."/>
            <person name="Gladieux P."/>
            <person name="Thoren M.H."/>
            <person name="Johannesson H."/>
        </authorList>
    </citation>
    <scope>NUCLEOTIDE SEQUENCE</scope>
    <source>
        <strain evidence="3">CBS 560.94</strain>
    </source>
</reference>
<feature type="region of interest" description="Disordered" evidence="1">
    <location>
        <begin position="281"/>
        <end position="321"/>
    </location>
</feature>
<dbReference type="CDD" id="cd05014">
    <property type="entry name" value="SIS_Kpsf"/>
    <property type="match status" value="1"/>
</dbReference>
<proteinExistence type="predicted"/>
<dbReference type="EMBL" id="JAUEPP010000002">
    <property type="protein sequence ID" value="KAK3352024.1"/>
    <property type="molecule type" value="Genomic_DNA"/>
</dbReference>
<dbReference type="Gene3D" id="3.40.50.10490">
    <property type="entry name" value="Glucose-6-phosphate isomerase like protein, domain 1"/>
    <property type="match status" value="1"/>
</dbReference>
<dbReference type="RefSeq" id="XP_062685319.1">
    <property type="nucleotide sequence ID" value="XM_062820958.1"/>
</dbReference>
<evidence type="ECO:0000313" key="4">
    <source>
        <dbReference type="Proteomes" id="UP001278500"/>
    </source>
</evidence>
<evidence type="ECO:0000259" key="2">
    <source>
        <dbReference type="PROSITE" id="PS51464"/>
    </source>
</evidence>
<dbReference type="AlphaFoldDB" id="A0AAE0JLU4"/>
<protein>
    <recommendedName>
        <fullName evidence="2">SIS domain-containing protein</fullName>
    </recommendedName>
</protein>
<dbReference type="PROSITE" id="PS51464">
    <property type="entry name" value="SIS"/>
    <property type="match status" value="1"/>
</dbReference>
<organism evidence="3 4">
    <name type="scientific">Neurospora tetraspora</name>
    <dbReference type="NCBI Taxonomy" id="94610"/>
    <lineage>
        <taxon>Eukaryota</taxon>
        <taxon>Fungi</taxon>
        <taxon>Dikarya</taxon>
        <taxon>Ascomycota</taxon>
        <taxon>Pezizomycotina</taxon>
        <taxon>Sordariomycetes</taxon>
        <taxon>Sordariomycetidae</taxon>
        <taxon>Sordariales</taxon>
        <taxon>Sordariaceae</taxon>
        <taxon>Neurospora</taxon>
    </lineage>
</organism>
<name>A0AAE0JLU4_9PEZI</name>
<sequence>MVEHRPVHNSEVYVLSQTPFSNHLHHGGRPSPPSPITPAEDDFCCSPIDKLPLHNFVEPAIAACEEQLAVESRLSGAVHLLNTASTALSCITQLYSSDRIARDGFNRAVDAIVRRQGDHGRNGKLVVIGVGKSGHIAKKLVATFNSLAIQAVFLHPTEALHGDLGQINSRNDTLLLITFSGKTPELLLLLPHLDKSLPLILLTSHTRPDTCEIVRQRPDTILLPAPIHEPETKSFGVSAPTTSTTVALSVGDALAMVASHELHPSVSKVFAKNHPGGAIGAALRGSSVSPSPSVSSTSDITPSSSRTTSMTISTQPVPPPRHSLRDLAIPLHEIPCLELESLPNQSQPGHDPIPTATAGDLLLAAYSSPSGWVRLSLPPSLPPFSHSHSSSPHGPTTVGVVSPRRIRRLTPSLLPLPLSSPSLSWLITPQAEFVSLTADTEVRNAAEWIKAMRTVRATGVMTTRLKGVMGVMGEEEEGEVDFGDECVVGVMEVVGGHGGCVGVVEVGGLLDAVNGGGGKP</sequence>
<evidence type="ECO:0000256" key="1">
    <source>
        <dbReference type="SAM" id="MobiDB-lite"/>
    </source>
</evidence>